<accession>A0A0G3BC13</accession>
<organism evidence="2 3">
    <name type="scientific">Caldimonas brevitalea</name>
    <dbReference type="NCBI Taxonomy" id="413882"/>
    <lineage>
        <taxon>Bacteria</taxon>
        <taxon>Pseudomonadati</taxon>
        <taxon>Pseudomonadota</taxon>
        <taxon>Betaproteobacteria</taxon>
        <taxon>Burkholderiales</taxon>
        <taxon>Sphaerotilaceae</taxon>
        <taxon>Caldimonas</taxon>
    </lineage>
</organism>
<evidence type="ECO:0000256" key="1">
    <source>
        <dbReference type="ARBA" id="ARBA00023002"/>
    </source>
</evidence>
<evidence type="ECO:0000313" key="3">
    <source>
        <dbReference type="Proteomes" id="UP000035352"/>
    </source>
</evidence>
<dbReference type="KEGG" id="pbh:AAW51_0208"/>
<dbReference type="Gene3D" id="1.20.910.10">
    <property type="entry name" value="Heme oxygenase-like"/>
    <property type="match status" value="1"/>
</dbReference>
<dbReference type="Pfam" id="PF14518">
    <property type="entry name" value="Haem_oxygenas_2"/>
    <property type="match status" value="1"/>
</dbReference>
<keyword evidence="1" id="KW-0560">Oxidoreductase</keyword>
<dbReference type="SUPFAM" id="SSF48613">
    <property type="entry name" value="Heme oxygenase-like"/>
    <property type="match status" value="1"/>
</dbReference>
<dbReference type="InterPro" id="IPR016084">
    <property type="entry name" value="Haem_Oase-like_multi-hlx"/>
</dbReference>
<dbReference type="PANTHER" id="PTHR40279">
    <property type="entry name" value="PQQC-LIKE PROTEIN"/>
    <property type="match status" value="1"/>
</dbReference>
<protein>
    <recommendedName>
        <fullName evidence="4">Iron-containing redox enzyme family protein</fullName>
    </recommendedName>
</protein>
<name>A0A0G3BC13_9BURK</name>
<dbReference type="InterPro" id="IPR039068">
    <property type="entry name" value="PqqC-like"/>
</dbReference>
<dbReference type="Proteomes" id="UP000035352">
    <property type="component" value="Chromosome"/>
</dbReference>
<gene>
    <name evidence="2" type="ORF">AAW51_0208</name>
</gene>
<evidence type="ECO:0000313" key="2">
    <source>
        <dbReference type="EMBL" id="AKJ26899.1"/>
    </source>
</evidence>
<sequence>MNLQIETLEATKLALIERTRKHSFLARCRAGTVTLDELKLMLVQQGLYSTYFTRYLCAMMANLPSNQEVLALAENLFEELGLAPDSPRPHYLIYRDMLEHFGLTLERARPLPGTRQLIDAMFANCRDPNPARGLGALCLGAEALVPAVYSDILAGFSACGAQPEELEFFRIHVECDDGHAETIRDIMVQLAAGDNDQIDQMLEAGRHLVDARLAFFSSIETAHHLAWVAAEPEAA</sequence>
<dbReference type="RefSeq" id="WP_047193139.1">
    <property type="nucleotide sequence ID" value="NZ_CP011371.1"/>
</dbReference>
<dbReference type="PATRIC" id="fig|413882.6.peg.215"/>
<reference evidence="2 3" key="1">
    <citation type="submission" date="2015-05" db="EMBL/GenBank/DDBJ databases">
        <authorList>
            <person name="Tang B."/>
            <person name="Yu Y."/>
        </authorList>
    </citation>
    <scope>NUCLEOTIDE SEQUENCE [LARGE SCALE GENOMIC DNA]</scope>
    <source>
        <strain evidence="2 3">DSM 7029</strain>
    </source>
</reference>
<dbReference type="STRING" id="413882.AAW51_0208"/>
<dbReference type="EMBL" id="CP011371">
    <property type="protein sequence ID" value="AKJ26899.1"/>
    <property type="molecule type" value="Genomic_DNA"/>
</dbReference>
<keyword evidence="3" id="KW-1185">Reference proteome</keyword>
<dbReference type="OrthoDB" id="9803968at2"/>
<dbReference type="SMART" id="SM01236">
    <property type="entry name" value="Haem_oxygenase_2"/>
    <property type="match status" value="1"/>
</dbReference>
<dbReference type="AlphaFoldDB" id="A0A0G3BC13"/>
<dbReference type="PANTHER" id="PTHR40279:SF3">
    <property type="entry name" value="4-AMINOBENZOATE SYNTHASE"/>
    <property type="match status" value="1"/>
</dbReference>
<evidence type="ECO:0008006" key="4">
    <source>
        <dbReference type="Google" id="ProtNLM"/>
    </source>
</evidence>
<dbReference type="GO" id="GO:0016491">
    <property type="term" value="F:oxidoreductase activity"/>
    <property type="evidence" value="ECO:0007669"/>
    <property type="project" value="UniProtKB-KW"/>
</dbReference>
<proteinExistence type="predicted"/>